<dbReference type="CDD" id="cd03139">
    <property type="entry name" value="GATase1_PfpI_2"/>
    <property type="match status" value="1"/>
</dbReference>
<sequence length="160" mass="17436">MTLTETGESINTHSGVKIEPQFGINNCPKLDILIIPGGPLKAVESTVENKNIINWIINQKNIEYICSVCTGAFILGKTGLLSNKEATTHHLALKLLQEKYPDIIVSANKKVVHDENIITAAGVSSGINMALNLVSQTLGESIAERTAKVIEFKHNFQDEI</sequence>
<evidence type="ECO:0000313" key="3">
    <source>
        <dbReference type="Proteomes" id="UP001275436"/>
    </source>
</evidence>
<evidence type="ECO:0000259" key="1">
    <source>
        <dbReference type="Pfam" id="PF01965"/>
    </source>
</evidence>
<organism evidence="2 3">
    <name type="scientific">Oceanobacillus kimchii</name>
    <dbReference type="NCBI Taxonomy" id="746691"/>
    <lineage>
        <taxon>Bacteria</taxon>
        <taxon>Bacillati</taxon>
        <taxon>Bacillota</taxon>
        <taxon>Bacilli</taxon>
        <taxon>Bacillales</taxon>
        <taxon>Bacillaceae</taxon>
        <taxon>Oceanobacillus</taxon>
    </lineage>
</organism>
<gene>
    <name evidence="2" type="ORF">MACH08_02650</name>
</gene>
<dbReference type="InterPro" id="IPR052158">
    <property type="entry name" value="INH-QAR"/>
</dbReference>
<dbReference type="Gene3D" id="3.40.50.880">
    <property type="match status" value="1"/>
</dbReference>
<dbReference type="PANTHER" id="PTHR43130:SF3">
    <property type="entry name" value="HTH-TYPE TRANSCRIPTIONAL REGULATOR RV1931C"/>
    <property type="match status" value="1"/>
</dbReference>
<accession>A0ABQ5TFL8</accession>
<dbReference type="InterPro" id="IPR029062">
    <property type="entry name" value="Class_I_gatase-like"/>
</dbReference>
<dbReference type="EMBL" id="BSKO01000001">
    <property type="protein sequence ID" value="GLO64481.1"/>
    <property type="molecule type" value="Genomic_DNA"/>
</dbReference>
<dbReference type="SUPFAM" id="SSF52317">
    <property type="entry name" value="Class I glutamine amidotransferase-like"/>
    <property type="match status" value="1"/>
</dbReference>
<protein>
    <submittedName>
        <fullName evidence="2">AraC family transcriptional regulator</fullName>
    </submittedName>
</protein>
<feature type="domain" description="DJ-1/PfpI" evidence="1">
    <location>
        <begin position="6"/>
        <end position="135"/>
    </location>
</feature>
<evidence type="ECO:0000313" key="2">
    <source>
        <dbReference type="EMBL" id="GLO64481.1"/>
    </source>
</evidence>
<dbReference type="RefSeq" id="WP_317957590.1">
    <property type="nucleotide sequence ID" value="NZ_BSKO01000001.1"/>
</dbReference>
<dbReference type="Pfam" id="PF01965">
    <property type="entry name" value="DJ-1_PfpI"/>
    <property type="match status" value="1"/>
</dbReference>
<reference evidence="2 3" key="1">
    <citation type="submission" date="2023-02" db="EMBL/GenBank/DDBJ databases">
        <title>Oceanobacillus kimchii IFOP_LL358 isolated form Alexandrium catenella lab strain.</title>
        <authorList>
            <person name="Gajardo G."/>
            <person name="Ueki S."/>
            <person name="Maruyama F."/>
        </authorList>
    </citation>
    <scope>NUCLEOTIDE SEQUENCE [LARGE SCALE GENOMIC DNA]</scope>
    <source>
        <strain evidence="2 3">IFOP_LL358</strain>
    </source>
</reference>
<comment type="caution">
    <text evidence="2">The sequence shown here is derived from an EMBL/GenBank/DDBJ whole genome shotgun (WGS) entry which is preliminary data.</text>
</comment>
<name>A0ABQ5TFL8_9BACI</name>
<dbReference type="InterPro" id="IPR002818">
    <property type="entry name" value="DJ-1/PfpI"/>
</dbReference>
<keyword evidence="3" id="KW-1185">Reference proteome</keyword>
<dbReference type="Proteomes" id="UP001275436">
    <property type="component" value="Unassembled WGS sequence"/>
</dbReference>
<dbReference type="PANTHER" id="PTHR43130">
    <property type="entry name" value="ARAC-FAMILY TRANSCRIPTIONAL REGULATOR"/>
    <property type="match status" value="1"/>
</dbReference>
<proteinExistence type="predicted"/>